<feature type="transmembrane region" description="Helical" evidence="1">
    <location>
        <begin position="6"/>
        <end position="25"/>
    </location>
</feature>
<dbReference type="InterPro" id="IPR019587">
    <property type="entry name" value="Polyketide_cyclase/dehydratase"/>
</dbReference>
<organism evidence="2 3">
    <name type="scientific">Echinicola soli</name>
    <dbReference type="NCBI Taxonomy" id="2591634"/>
    <lineage>
        <taxon>Bacteria</taxon>
        <taxon>Pseudomonadati</taxon>
        <taxon>Bacteroidota</taxon>
        <taxon>Cytophagia</taxon>
        <taxon>Cytophagales</taxon>
        <taxon>Cyclobacteriaceae</taxon>
        <taxon>Echinicola</taxon>
    </lineage>
</organism>
<accession>A0A514CLI8</accession>
<dbReference type="KEGG" id="echi:FKX85_17080"/>
<dbReference type="EMBL" id="CP041253">
    <property type="protein sequence ID" value="QDH80660.1"/>
    <property type="molecule type" value="Genomic_DNA"/>
</dbReference>
<evidence type="ECO:0000313" key="2">
    <source>
        <dbReference type="EMBL" id="QDH80660.1"/>
    </source>
</evidence>
<dbReference type="RefSeq" id="WP_141615890.1">
    <property type="nucleotide sequence ID" value="NZ_CP041253.1"/>
</dbReference>
<name>A0A514CLI8_9BACT</name>
<dbReference type="SUPFAM" id="SSF55961">
    <property type="entry name" value="Bet v1-like"/>
    <property type="match status" value="1"/>
</dbReference>
<evidence type="ECO:0000313" key="3">
    <source>
        <dbReference type="Proteomes" id="UP000316614"/>
    </source>
</evidence>
<dbReference type="AlphaFoldDB" id="A0A514CLI8"/>
<keyword evidence="3" id="KW-1185">Reference proteome</keyword>
<protein>
    <submittedName>
        <fullName evidence="2">SRPBCC family protein</fullName>
    </submittedName>
</protein>
<dbReference type="OrthoDB" id="9807923at2"/>
<sequence>MKILKIILLSILGLALLVLIIAFFVPREMNVQKSVVINRPVEQVFDYVKMLKNQNEFSVWMTIDPKMKKAYEGVDGTVGAITKWDSQHNDVGQGEQEIIGIEENTRIDYELRFIRPFESTAQAYMITESTSANQTKVTWGFHSESKYPMNLVQKVIGLEKMLGDQLQQGLDTLKGQMEE</sequence>
<dbReference type="Pfam" id="PF10604">
    <property type="entry name" value="Polyketide_cyc2"/>
    <property type="match status" value="1"/>
</dbReference>
<dbReference type="InterPro" id="IPR023393">
    <property type="entry name" value="START-like_dom_sf"/>
</dbReference>
<dbReference type="CDD" id="cd07818">
    <property type="entry name" value="SRPBCC_1"/>
    <property type="match status" value="1"/>
</dbReference>
<dbReference type="Proteomes" id="UP000316614">
    <property type="component" value="Chromosome"/>
</dbReference>
<keyword evidence="1" id="KW-0472">Membrane</keyword>
<gene>
    <name evidence="2" type="ORF">FKX85_17080</name>
</gene>
<reference evidence="2 3" key="1">
    <citation type="submission" date="2019-06" db="EMBL/GenBank/DDBJ databases">
        <title>Echinicola alkalisoli sp. nov. isolated from saline soil.</title>
        <authorList>
            <person name="Sun J.-Q."/>
            <person name="Xu L."/>
        </authorList>
    </citation>
    <scope>NUCLEOTIDE SEQUENCE [LARGE SCALE GENOMIC DNA]</scope>
    <source>
        <strain evidence="2 3">LN3S3</strain>
    </source>
</reference>
<dbReference type="Gene3D" id="3.30.530.20">
    <property type="match status" value="1"/>
</dbReference>
<proteinExistence type="predicted"/>
<keyword evidence="1" id="KW-0812">Transmembrane</keyword>
<evidence type="ECO:0000256" key="1">
    <source>
        <dbReference type="SAM" id="Phobius"/>
    </source>
</evidence>
<keyword evidence="1" id="KW-1133">Transmembrane helix</keyword>